<evidence type="ECO:0000313" key="1">
    <source>
        <dbReference type="EMBL" id="KAI9908177.1"/>
    </source>
</evidence>
<keyword evidence="2" id="KW-1185">Reference proteome</keyword>
<reference evidence="1 2" key="1">
    <citation type="journal article" date="2022" name="bioRxiv">
        <title>The genome of the oomycete Peronosclerospora sorghi, a cosmopolitan pathogen of maize and sorghum, is inflated with dispersed pseudogenes.</title>
        <authorList>
            <person name="Fletcher K."/>
            <person name="Martin F."/>
            <person name="Isakeit T."/>
            <person name="Cavanaugh K."/>
            <person name="Magill C."/>
            <person name="Michelmore R."/>
        </authorList>
    </citation>
    <scope>NUCLEOTIDE SEQUENCE [LARGE SCALE GENOMIC DNA]</scope>
    <source>
        <strain evidence="1">P6</strain>
    </source>
</reference>
<comment type="caution">
    <text evidence="1">The sequence shown here is derived from an EMBL/GenBank/DDBJ whole genome shotgun (WGS) entry which is preliminary data.</text>
</comment>
<sequence>MMRISTEELRDGVSNSDNSEEIWKKRVARIQAVTEYESINPPASRDLTAGVLSASLRLDEQREGVVPMKTH</sequence>
<name>A0ACC0VPD8_9STRA</name>
<protein>
    <submittedName>
        <fullName evidence="1">Uncharacterized protein</fullName>
    </submittedName>
</protein>
<organism evidence="1 2">
    <name type="scientific">Peronosclerospora sorghi</name>
    <dbReference type="NCBI Taxonomy" id="230839"/>
    <lineage>
        <taxon>Eukaryota</taxon>
        <taxon>Sar</taxon>
        <taxon>Stramenopiles</taxon>
        <taxon>Oomycota</taxon>
        <taxon>Peronosporomycetes</taxon>
        <taxon>Peronosporales</taxon>
        <taxon>Peronosporaceae</taxon>
        <taxon>Peronosclerospora</taxon>
    </lineage>
</organism>
<dbReference type="EMBL" id="CM047587">
    <property type="protein sequence ID" value="KAI9908177.1"/>
    <property type="molecule type" value="Genomic_DNA"/>
</dbReference>
<accession>A0ACC0VPD8</accession>
<gene>
    <name evidence="1" type="ORF">PsorP6_004424</name>
</gene>
<proteinExistence type="predicted"/>
<dbReference type="Proteomes" id="UP001163321">
    <property type="component" value="Chromosome 8"/>
</dbReference>
<evidence type="ECO:0000313" key="2">
    <source>
        <dbReference type="Proteomes" id="UP001163321"/>
    </source>
</evidence>